<dbReference type="EMBL" id="EU255577">
    <property type="protein sequence ID" value="ABY47709.1"/>
    <property type="molecule type" value="Genomic_DNA"/>
</dbReference>
<protein>
    <submittedName>
        <fullName evidence="3">Polyhedral envelope protein/p10 fusion</fullName>
    </submittedName>
</protein>
<reference evidence="3 4" key="1">
    <citation type="journal article" date="2008" name="Virus Genes">
        <title>Genomic sequence analysis of a granulovirus isolated from the Old World bollworm, Helicoverpa armigera.</title>
        <authorList>
            <person name="Harrison R.L."/>
            <person name="Popham H.J."/>
        </authorList>
    </citation>
    <scope>NUCLEOTIDE SEQUENCE [LARGE SCALE GENOMIC DNA]</scope>
</reference>
<keyword evidence="3" id="KW-0261">Viral envelope protein</keyword>
<keyword evidence="3" id="KW-0946">Virion</keyword>
<dbReference type="GO" id="GO:0019028">
    <property type="term" value="C:viral capsid"/>
    <property type="evidence" value="ECO:0007669"/>
    <property type="project" value="InterPro"/>
</dbReference>
<dbReference type="Proteomes" id="UP000203266">
    <property type="component" value="Segment"/>
</dbReference>
<accession>A9YML0</accession>
<sequence>MTSRLIFSTRVDGTDVPVFFSGVATDKPYVGVKELLNILGHSMTHADEFPRSETKLWQDLAPGDVTFPPNKLFTTEVGFAVYFGKTKLTNWARFKRMFDLIAQYIADPTPCNATNPLCMIPPGRQSGCGPCPLPGPGNNCDVLSQLLQILQNQGAVLQAILADVQQILANGGGGGGGCDLTGVLADLQTLLTQVAALTTTVNTIAGQIDTISTDVGGLVTAVANLSTQIDNINTSLINLTVSINALNNSVDIINNRLDTLETNVGSLLASVTNLVNSIAGLVTDVGNIANGLAALEATVAANTTTLNVLNANVQLILDILQPPINVSGGDKEGDDVSSALPDDQKKAMVNDIYKRLGSLDTEVKRLNNFNDGFNKVLKNSQIKVKG</sequence>
<evidence type="ECO:0000313" key="3">
    <source>
        <dbReference type="EMBL" id="ABY47709.1"/>
    </source>
</evidence>
<dbReference type="Pfam" id="PF04512">
    <property type="entry name" value="Baculo_PEP_N"/>
    <property type="match status" value="1"/>
</dbReference>
<evidence type="ECO:0000259" key="2">
    <source>
        <dbReference type="Pfam" id="PF04513"/>
    </source>
</evidence>
<dbReference type="GO" id="GO:0019031">
    <property type="term" value="C:viral envelope"/>
    <property type="evidence" value="ECO:0007669"/>
    <property type="project" value="UniProtKB-KW"/>
</dbReference>
<name>A9YML0_9BBAC</name>
<organism evidence="3 4">
    <name type="scientific">Helicoverpa armigera granulovirus</name>
    <dbReference type="NCBI Taxonomy" id="489830"/>
    <lineage>
        <taxon>Viruses</taxon>
        <taxon>Viruses incertae sedis</taxon>
        <taxon>Naldaviricetes</taxon>
        <taxon>Lefavirales</taxon>
        <taxon>Baculoviridae</taxon>
        <taxon>Betabaculovirus</taxon>
        <taxon>Betabaculovirus helarmigerae</taxon>
    </lineage>
</organism>
<dbReference type="InterPro" id="IPR007600">
    <property type="entry name" value="Baculo_PEP_N"/>
</dbReference>
<feature type="domain" description="Baculovirus polyhedron envelope protein PEP C-terminal" evidence="2">
    <location>
        <begin position="161"/>
        <end position="305"/>
    </location>
</feature>
<dbReference type="RefSeq" id="YP_001649000.1">
    <property type="nucleotide sequence ID" value="NC_010240.1"/>
</dbReference>
<evidence type="ECO:0000259" key="1">
    <source>
        <dbReference type="Pfam" id="PF04512"/>
    </source>
</evidence>
<dbReference type="KEGG" id="vg:10973702"/>
<dbReference type="OrthoDB" id="8091at10239"/>
<dbReference type="Gene3D" id="1.10.287.1490">
    <property type="match status" value="1"/>
</dbReference>
<feature type="domain" description="Baculovirus polyhedron envelope protein PEP N-terminal" evidence="1">
    <location>
        <begin position="12"/>
        <end position="111"/>
    </location>
</feature>
<dbReference type="InterPro" id="IPR007601">
    <property type="entry name" value="Baculo_PEP_C"/>
</dbReference>
<keyword evidence="4" id="KW-1185">Reference proteome</keyword>
<proteinExistence type="predicted"/>
<dbReference type="GO" id="GO:0005198">
    <property type="term" value="F:structural molecule activity"/>
    <property type="evidence" value="ECO:0007669"/>
    <property type="project" value="InterPro"/>
</dbReference>
<dbReference type="Pfam" id="PF04513">
    <property type="entry name" value="Baculo_PEP_C"/>
    <property type="match status" value="1"/>
</dbReference>
<evidence type="ECO:0000313" key="4">
    <source>
        <dbReference type="Proteomes" id="UP000203266"/>
    </source>
</evidence>
<dbReference type="GeneID" id="10973702"/>